<dbReference type="PROSITE" id="PS50110">
    <property type="entry name" value="RESPONSE_REGULATORY"/>
    <property type="match status" value="1"/>
</dbReference>
<keyword evidence="1 2" id="KW-0597">Phosphoprotein</keyword>
<dbReference type="InterPro" id="IPR001789">
    <property type="entry name" value="Sig_transdc_resp-reg_receiver"/>
</dbReference>
<sequence>MVQLPVLNGNKQDTSNFGNTHPLQLEGIKVLVVDEMDNRELIMIILEQVEANVVTAVSAEKALQVLSRKDFDAVLCDIEMPNIDGYTLLRQLKSQLGKQITAIALTAYAGTINQQQASSAGFGQYLAKPIDPTTLVNAIINAVKR</sequence>
<evidence type="ECO:0000256" key="1">
    <source>
        <dbReference type="ARBA" id="ARBA00022553"/>
    </source>
</evidence>
<dbReference type="Pfam" id="PF00072">
    <property type="entry name" value="Response_reg"/>
    <property type="match status" value="1"/>
</dbReference>
<dbReference type="Gene3D" id="3.40.50.2300">
    <property type="match status" value="1"/>
</dbReference>
<accession>A0ABR9UTD3</accession>
<comment type="caution">
    <text evidence="4">The sequence shown here is derived from an EMBL/GenBank/DDBJ whole genome shotgun (WGS) entry which is preliminary data.</text>
</comment>
<dbReference type="RefSeq" id="WP_193932662.1">
    <property type="nucleotide sequence ID" value="NZ_CAWPMZ010000065.1"/>
</dbReference>
<gene>
    <name evidence="4" type="ORF">IQ230_14435</name>
</gene>
<dbReference type="PANTHER" id="PTHR44591">
    <property type="entry name" value="STRESS RESPONSE REGULATOR PROTEIN 1"/>
    <property type="match status" value="1"/>
</dbReference>
<dbReference type="InterPro" id="IPR050595">
    <property type="entry name" value="Bact_response_regulator"/>
</dbReference>
<keyword evidence="5" id="KW-1185">Reference proteome</keyword>
<feature type="domain" description="Response regulatory" evidence="3">
    <location>
        <begin position="28"/>
        <end position="143"/>
    </location>
</feature>
<evidence type="ECO:0000313" key="5">
    <source>
        <dbReference type="Proteomes" id="UP000651156"/>
    </source>
</evidence>
<evidence type="ECO:0000313" key="4">
    <source>
        <dbReference type="EMBL" id="MBE9191524.1"/>
    </source>
</evidence>
<dbReference type="EMBL" id="JADEWN010000034">
    <property type="protein sequence ID" value="MBE9191524.1"/>
    <property type="molecule type" value="Genomic_DNA"/>
</dbReference>
<dbReference type="Proteomes" id="UP000651156">
    <property type="component" value="Unassembled WGS sequence"/>
</dbReference>
<dbReference type="SUPFAM" id="SSF52172">
    <property type="entry name" value="CheY-like"/>
    <property type="match status" value="1"/>
</dbReference>
<reference evidence="4 5" key="1">
    <citation type="submission" date="2020-10" db="EMBL/GenBank/DDBJ databases">
        <authorList>
            <person name="Castelo-Branco R."/>
            <person name="Eusebio N."/>
            <person name="Adriana R."/>
            <person name="Vieira A."/>
            <person name="Brugerolle De Fraissinette N."/>
            <person name="Rezende De Castro R."/>
            <person name="Schneider M.P."/>
            <person name="Vasconcelos V."/>
            <person name="Leao P.N."/>
        </authorList>
    </citation>
    <scope>NUCLEOTIDE SEQUENCE [LARGE SCALE GENOMIC DNA]</scope>
    <source>
        <strain evidence="4 5">LEGE 06123</strain>
    </source>
</reference>
<name>A0ABR9UTD3_9CHRO</name>
<protein>
    <submittedName>
        <fullName evidence="4">Response regulator</fullName>
    </submittedName>
</protein>
<dbReference type="PANTHER" id="PTHR44591:SF3">
    <property type="entry name" value="RESPONSE REGULATORY DOMAIN-CONTAINING PROTEIN"/>
    <property type="match status" value="1"/>
</dbReference>
<evidence type="ECO:0000256" key="2">
    <source>
        <dbReference type="PROSITE-ProRule" id="PRU00169"/>
    </source>
</evidence>
<organism evidence="4 5">
    <name type="scientific">Gloeocapsopsis crepidinum LEGE 06123</name>
    <dbReference type="NCBI Taxonomy" id="588587"/>
    <lineage>
        <taxon>Bacteria</taxon>
        <taxon>Bacillati</taxon>
        <taxon>Cyanobacteriota</taxon>
        <taxon>Cyanophyceae</taxon>
        <taxon>Oscillatoriophycideae</taxon>
        <taxon>Chroococcales</taxon>
        <taxon>Chroococcaceae</taxon>
        <taxon>Gloeocapsopsis</taxon>
    </lineage>
</organism>
<feature type="modified residue" description="4-aspartylphosphate" evidence="2">
    <location>
        <position position="77"/>
    </location>
</feature>
<evidence type="ECO:0000259" key="3">
    <source>
        <dbReference type="PROSITE" id="PS50110"/>
    </source>
</evidence>
<proteinExistence type="predicted"/>
<dbReference type="InterPro" id="IPR011006">
    <property type="entry name" value="CheY-like_superfamily"/>
</dbReference>
<dbReference type="SMART" id="SM00448">
    <property type="entry name" value="REC"/>
    <property type="match status" value="1"/>
</dbReference>